<gene>
    <name evidence="1" type="ORF">MSAN_01513500</name>
</gene>
<evidence type="ECO:0000313" key="2">
    <source>
        <dbReference type="Proteomes" id="UP000623467"/>
    </source>
</evidence>
<dbReference type="AlphaFoldDB" id="A0A8H6Y7E1"/>
<dbReference type="OrthoDB" id="3006800at2759"/>
<protein>
    <submittedName>
        <fullName evidence="1">Uncharacterized protein</fullName>
    </submittedName>
</protein>
<keyword evidence="2" id="KW-1185">Reference proteome</keyword>
<dbReference type="EMBL" id="JACAZH010000012">
    <property type="protein sequence ID" value="KAF7353256.1"/>
    <property type="molecule type" value="Genomic_DNA"/>
</dbReference>
<comment type="caution">
    <text evidence="1">The sequence shown here is derived from an EMBL/GenBank/DDBJ whole genome shotgun (WGS) entry which is preliminary data.</text>
</comment>
<dbReference type="Proteomes" id="UP000623467">
    <property type="component" value="Unassembled WGS sequence"/>
</dbReference>
<accession>A0A8H6Y7E1</accession>
<reference evidence="1" key="1">
    <citation type="submission" date="2020-05" db="EMBL/GenBank/DDBJ databases">
        <title>Mycena genomes resolve the evolution of fungal bioluminescence.</title>
        <authorList>
            <person name="Tsai I.J."/>
        </authorList>
    </citation>
    <scope>NUCLEOTIDE SEQUENCE</scope>
    <source>
        <strain evidence="1">160909Yilan</strain>
    </source>
</reference>
<sequence>MEGEEALVGRAVKRVVMEEPSEFRTIPRGDVKLVKEECRKDVAKYESIWHPNIMQLYSLVSTKELHAMVFHDELIPFAEFFGCFRHSPILSIYIIGYCSPQFWGATHYIDDVTGSSMYNDNLIMSASIQSSLHFE</sequence>
<proteinExistence type="predicted"/>
<organism evidence="1 2">
    <name type="scientific">Mycena sanguinolenta</name>
    <dbReference type="NCBI Taxonomy" id="230812"/>
    <lineage>
        <taxon>Eukaryota</taxon>
        <taxon>Fungi</taxon>
        <taxon>Dikarya</taxon>
        <taxon>Basidiomycota</taxon>
        <taxon>Agaricomycotina</taxon>
        <taxon>Agaricomycetes</taxon>
        <taxon>Agaricomycetidae</taxon>
        <taxon>Agaricales</taxon>
        <taxon>Marasmiineae</taxon>
        <taxon>Mycenaceae</taxon>
        <taxon>Mycena</taxon>
    </lineage>
</organism>
<evidence type="ECO:0000313" key="1">
    <source>
        <dbReference type="EMBL" id="KAF7353256.1"/>
    </source>
</evidence>
<name>A0A8H6Y7E1_9AGAR</name>